<reference evidence="3" key="1">
    <citation type="submission" date="2019-09" db="EMBL/GenBank/DDBJ databases">
        <authorList>
            <person name="Cremers G."/>
        </authorList>
    </citation>
    <scope>NUCLEOTIDE SEQUENCE [LARGE SCALE GENOMIC DNA]</scope>
    <source>
        <strain evidence="3">3B</strain>
    </source>
</reference>
<evidence type="ECO:0000259" key="2">
    <source>
        <dbReference type="Pfam" id="PF13579"/>
    </source>
</evidence>
<feature type="domain" description="Glycosyl transferase family 1" evidence="1">
    <location>
        <begin position="202"/>
        <end position="366"/>
    </location>
</feature>
<dbReference type="PANTHER" id="PTHR45947:SF3">
    <property type="entry name" value="SULFOQUINOVOSYL TRANSFERASE SQD2"/>
    <property type="match status" value="1"/>
</dbReference>
<feature type="domain" description="Glycosyltransferase subfamily 4-like N-terminal" evidence="2">
    <location>
        <begin position="15"/>
        <end position="188"/>
    </location>
</feature>
<organism evidence="3 4">
    <name type="scientific">Methylacidimicrobium cyclopophantes</name>
    <dbReference type="NCBI Taxonomy" id="1041766"/>
    <lineage>
        <taxon>Bacteria</taxon>
        <taxon>Pseudomonadati</taxon>
        <taxon>Verrucomicrobiota</taxon>
        <taxon>Methylacidimicrobium</taxon>
    </lineage>
</organism>
<dbReference type="InterPro" id="IPR001296">
    <property type="entry name" value="Glyco_trans_1"/>
</dbReference>
<protein>
    <submittedName>
        <fullName evidence="3">Alpha-monoglucosyldiacylglycerol synthase</fullName>
        <ecNumber evidence="3">2.4.1.157</ecNumber>
    </submittedName>
</protein>
<proteinExistence type="predicted"/>
<dbReference type="AlphaFoldDB" id="A0A5E6MC90"/>
<dbReference type="SUPFAM" id="SSF53756">
    <property type="entry name" value="UDP-Glycosyltransferase/glycogen phosphorylase"/>
    <property type="match status" value="1"/>
</dbReference>
<dbReference type="GO" id="GO:0016758">
    <property type="term" value="F:hexosyltransferase activity"/>
    <property type="evidence" value="ECO:0007669"/>
    <property type="project" value="TreeGrafter"/>
</dbReference>
<keyword evidence="3" id="KW-0808">Transferase</keyword>
<evidence type="ECO:0000313" key="4">
    <source>
        <dbReference type="Proteomes" id="UP000381693"/>
    </source>
</evidence>
<dbReference type="EC" id="2.4.1.157" evidence="3"/>
<dbReference type="RefSeq" id="WP_142525171.1">
    <property type="nucleotide sequence ID" value="NZ_CABFUZ020000119.1"/>
</dbReference>
<dbReference type="Gene3D" id="3.40.50.2000">
    <property type="entry name" value="Glycogen Phosphorylase B"/>
    <property type="match status" value="2"/>
</dbReference>
<dbReference type="Proteomes" id="UP000381693">
    <property type="component" value="Unassembled WGS sequence"/>
</dbReference>
<keyword evidence="4" id="KW-1185">Reference proteome</keyword>
<sequence length="409" mass="45346">MRLLVVIASLSPRWGGTTPACLNMCRELARRGNRLVVYTTNAEVGGLLSPIPKGGQMDGGGFAIRCFPVSHPWFLPARAYLYSSPLSRALAQTVRDYDLVYIFSLYRFPSTIACWSARRAGVPYVLNPHGSLDPYLYRIRRWRKALSEGFVERPNLNQAAAIHYTSQEEADLTRPLGLRAPSLVVPLGLPLEEYQPLPKGSRSLPLPAGSKVLLFFGRINFKKGLDLLVKAFGEIARRMPEVVLVVAGPDNEGYGTRVRGWLREAGVENRALFTGMVVGEEKRAWLSQSDLFVLSSYTENFGIAVAEAMAMGLPVVISDKVNIWQEVREAEAGLVVPCDAGRLAEACLELLRDPARGRAMGERGRRLVEERFSLEKTTEMLEASFRQLVEARRTEDRSGAAFHPAGLIQ</sequence>
<dbReference type="EMBL" id="CABFUZ020000119">
    <property type="protein sequence ID" value="VVM06540.1"/>
    <property type="molecule type" value="Genomic_DNA"/>
</dbReference>
<dbReference type="Pfam" id="PF00534">
    <property type="entry name" value="Glycos_transf_1"/>
    <property type="match status" value="1"/>
</dbReference>
<dbReference type="PANTHER" id="PTHR45947">
    <property type="entry name" value="SULFOQUINOVOSYL TRANSFERASE SQD2"/>
    <property type="match status" value="1"/>
</dbReference>
<dbReference type="OrthoDB" id="9795068at2"/>
<evidence type="ECO:0000313" key="3">
    <source>
        <dbReference type="EMBL" id="VVM06540.1"/>
    </source>
</evidence>
<comment type="caution">
    <text evidence="3">The sequence shown here is derived from an EMBL/GenBank/DDBJ whole genome shotgun (WGS) entry which is preliminary data.</text>
</comment>
<accession>A0A5E6MC90</accession>
<evidence type="ECO:0000259" key="1">
    <source>
        <dbReference type="Pfam" id="PF00534"/>
    </source>
</evidence>
<dbReference type="InterPro" id="IPR028098">
    <property type="entry name" value="Glyco_trans_4-like_N"/>
</dbReference>
<gene>
    <name evidence="3" type="ORF">MAMC_01138</name>
</gene>
<dbReference type="InterPro" id="IPR050194">
    <property type="entry name" value="Glycosyltransferase_grp1"/>
</dbReference>
<dbReference type="Pfam" id="PF13579">
    <property type="entry name" value="Glyco_trans_4_4"/>
    <property type="match status" value="1"/>
</dbReference>
<name>A0A5E6MC90_9BACT</name>
<keyword evidence="3" id="KW-0328">Glycosyltransferase</keyword>